<name>X0WTR4_9ZZZZ</name>
<evidence type="ECO:0000256" key="1">
    <source>
        <dbReference type="SAM" id="MobiDB-lite"/>
    </source>
</evidence>
<evidence type="ECO:0000313" key="3">
    <source>
        <dbReference type="EMBL" id="GAG27888.1"/>
    </source>
</evidence>
<comment type="caution">
    <text evidence="3">The sequence shown here is derived from an EMBL/GenBank/DDBJ whole genome shotgun (WGS) entry which is preliminary data.</text>
</comment>
<organism evidence="3">
    <name type="scientific">marine sediment metagenome</name>
    <dbReference type="NCBI Taxonomy" id="412755"/>
    <lineage>
        <taxon>unclassified sequences</taxon>
        <taxon>metagenomes</taxon>
        <taxon>ecological metagenomes</taxon>
    </lineage>
</organism>
<evidence type="ECO:0000256" key="2">
    <source>
        <dbReference type="SAM" id="Phobius"/>
    </source>
</evidence>
<feature type="transmembrane region" description="Helical" evidence="2">
    <location>
        <begin position="28"/>
        <end position="51"/>
    </location>
</feature>
<keyword evidence="2" id="KW-1133">Transmembrane helix</keyword>
<accession>X0WTR4</accession>
<feature type="region of interest" description="Disordered" evidence="1">
    <location>
        <begin position="57"/>
        <end position="93"/>
    </location>
</feature>
<dbReference type="EMBL" id="BARS01033743">
    <property type="protein sequence ID" value="GAG27888.1"/>
    <property type="molecule type" value="Genomic_DNA"/>
</dbReference>
<proteinExistence type="predicted"/>
<gene>
    <name evidence="3" type="ORF">S01H1_52214</name>
</gene>
<dbReference type="AlphaFoldDB" id="X0WTR4"/>
<reference evidence="3" key="1">
    <citation type="journal article" date="2014" name="Front. Microbiol.">
        <title>High frequency of phylogenetically diverse reductive dehalogenase-homologous genes in deep subseafloor sedimentary metagenomes.</title>
        <authorList>
            <person name="Kawai M."/>
            <person name="Futagami T."/>
            <person name="Toyoda A."/>
            <person name="Takaki Y."/>
            <person name="Nishi S."/>
            <person name="Hori S."/>
            <person name="Arai W."/>
            <person name="Tsubouchi T."/>
            <person name="Morono Y."/>
            <person name="Uchiyama I."/>
            <person name="Ito T."/>
            <person name="Fujiyama A."/>
            <person name="Inagaki F."/>
            <person name="Takami H."/>
        </authorList>
    </citation>
    <scope>NUCLEOTIDE SEQUENCE</scope>
    <source>
        <strain evidence="3">Expedition CK06-06</strain>
    </source>
</reference>
<keyword evidence="2" id="KW-0472">Membrane</keyword>
<keyword evidence="2" id="KW-0812">Transmembrane</keyword>
<sequence length="93" mass="10132">MENKPTYRKVGIGLGTMGMLYVMKPETYLELVVVGAIWNIAIVVILTTWNLDKEKNSETKNINHPINLDGSSPGLQPGSDVGAVPGRTKPHSE</sequence>
<protein>
    <submittedName>
        <fullName evidence="3">Uncharacterized protein</fullName>
    </submittedName>
</protein>
<feature type="compositionally biased region" description="Polar residues" evidence="1">
    <location>
        <begin position="59"/>
        <end position="74"/>
    </location>
</feature>